<keyword evidence="2" id="KW-0813">Transport</keyword>
<dbReference type="GO" id="GO:0015658">
    <property type="term" value="F:branched-chain amino acid transmembrane transporter activity"/>
    <property type="evidence" value="ECO:0007669"/>
    <property type="project" value="TreeGrafter"/>
</dbReference>
<evidence type="ECO:0000256" key="1">
    <source>
        <dbReference type="ARBA" id="ARBA00005417"/>
    </source>
</evidence>
<protein>
    <submittedName>
        <fullName evidence="7">ATP-binding cassette domain-containing protein</fullName>
    </submittedName>
</protein>
<gene>
    <name evidence="7" type="ORF">GR138_08105</name>
</gene>
<sequence length="241" mass="26300">MHTLLEVEGLTAGYGDHQVLNGLSFTMGEDENIGLFGPNGHGKTTLFETISGLIKPASGKVSFDGRDITGRSPRDIVEIGLIHVSQGNRLFSDMMVGEVLALGAYPRRARARMRQNLDMVEALFPRLAERRRQKCGTLSGGERQMLNLAVGLMACPRLLILDEPTLGLSPRLKDELAAAIARIAEGGMPLLVVEQDIDFLLRLTSRLYLVNHGVVARTIEVGSDSFGHADVMKEYFGMTGH</sequence>
<feature type="domain" description="ABC transporter" evidence="6">
    <location>
        <begin position="5"/>
        <end position="237"/>
    </location>
</feature>
<accession>A0A6N8SC88</accession>
<dbReference type="PANTHER" id="PTHR43820">
    <property type="entry name" value="HIGH-AFFINITY BRANCHED-CHAIN AMINO ACID TRANSPORT ATP-BINDING PROTEIN LIVF"/>
    <property type="match status" value="1"/>
</dbReference>
<dbReference type="InterPro" id="IPR027417">
    <property type="entry name" value="P-loop_NTPase"/>
</dbReference>
<organism evidence="7 8">
    <name type="scientific">Shinella kummerowiae</name>
    <dbReference type="NCBI Taxonomy" id="417745"/>
    <lineage>
        <taxon>Bacteria</taxon>
        <taxon>Pseudomonadati</taxon>
        <taxon>Pseudomonadota</taxon>
        <taxon>Alphaproteobacteria</taxon>
        <taxon>Hyphomicrobiales</taxon>
        <taxon>Rhizobiaceae</taxon>
        <taxon>Shinella</taxon>
    </lineage>
</organism>
<evidence type="ECO:0000256" key="4">
    <source>
        <dbReference type="ARBA" id="ARBA00022840"/>
    </source>
</evidence>
<dbReference type="SUPFAM" id="SSF52540">
    <property type="entry name" value="P-loop containing nucleoside triphosphate hydrolases"/>
    <property type="match status" value="1"/>
</dbReference>
<keyword evidence="3" id="KW-0547">Nucleotide-binding</keyword>
<name>A0A6N8SC88_9HYPH</name>
<dbReference type="PROSITE" id="PS00211">
    <property type="entry name" value="ABC_TRANSPORTER_1"/>
    <property type="match status" value="1"/>
</dbReference>
<dbReference type="RefSeq" id="WP_160858194.1">
    <property type="nucleotide sequence ID" value="NZ_WUMK01000003.1"/>
</dbReference>
<evidence type="ECO:0000256" key="5">
    <source>
        <dbReference type="ARBA" id="ARBA00022970"/>
    </source>
</evidence>
<dbReference type="Gene3D" id="3.40.50.300">
    <property type="entry name" value="P-loop containing nucleotide triphosphate hydrolases"/>
    <property type="match status" value="1"/>
</dbReference>
<dbReference type="Proteomes" id="UP000435802">
    <property type="component" value="Unassembled WGS sequence"/>
</dbReference>
<keyword evidence="8" id="KW-1185">Reference proteome</keyword>
<keyword evidence="5" id="KW-0029">Amino-acid transport</keyword>
<keyword evidence="4 7" id="KW-0067">ATP-binding</keyword>
<dbReference type="AlphaFoldDB" id="A0A6N8SC88"/>
<proteinExistence type="inferred from homology"/>
<dbReference type="CDD" id="cd03224">
    <property type="entry name" value="ABC_TM1139_LivF_branched"/>
    <property type="match status" value="1"/>
</dbReference>
<evidence type="ECO:0000256" key="3">
    <source>
        <dbReference type="ARBA" id="ARBA00022741"/>
    </source>
</evidence>
<evidence type="ECO:0000259" key="6">
    <source>
        <dbReference type="PROSITE" id="PS50893"/>
    </source>
</evidence>
<dbReference type="InterPro" id="IPR003593">
    <property type="entry name" value="AAA+_ATPase"/>
</dbReference>
<evidence type="ECO:0000313" key="7">
    <source>
        <dbReference type="EMBL" id="MXN45148.1"/>
    </source>
</evidence>
<dbReference type="PANTHER" id="PTHR43820:SF4">
    <property type="entry name" value="HIGH-AFFINITY BRANCHED-CHAIN AMINO ACID TRANSPORT ATP-BINDING PROTEIN LIVF"/>
    <property type="match status" value="1"/>
</dbReference>
<dbReference type="InterPro" id="IPR003439">
    <property type="entry name" value="ABC_transporter-like_ATP-bd"/>
</dbReference>
<evidence type="ECO:0000313" key="8">
    <source>
        <dbReference type="Proteomes" id="UP000435802"/>
    </source>
</evidence>
<dbReference type="GO" id="GO:0005524">
    <property type="term" value="F:ATP binding"/>
    <property type="evidence" value="ECO:0007669"/>
    <property type="project" value="UniProtKB-KW"/>
</dbReference>
<dbReference type="InterPro" id="IPR017871">
    <property type="entry name" value="ABC_transporter-like_CS"/>
</dbReference>
<dbReference type="EMBL" id="WUMK01000003">
    <property type="protein sequence ID" value="MXN45148.1"/>
    <property type="molecule type" value="Genomic_DNA"/>
</dbReference>
<comment type="caution">
    <text evidence="7">The sequence shown here is derived from an EMBL/GenBank/DDBJ whole genome shotgun (WGS) entry which is preliminary data.</text>
</comment>
<evidence type="ECO:0000256" key="2">
    <source>
        <dbReference type="ARBA" id="ARBA00022448"/>
    </source>
</evidence>
<dbReference type="Pfam" id="PF00005">
    <property type="entry name" value="ABC_tran"/>
    <property type="match status" value="1"/>
</dbReference>
<dbReference type="PROSITE" id="PS50893">
    <property type="entry name" value="ABC_TRANSPORTER_2"/>
    <property type="match status" value="1"/>
</dbReference>
<dbReference type="OrthoDB" id="9806149at2"/>
<dbReference type="SMART" id="SM00382">
    <property type="entry name" value="AAA"/>
    <property type="match status" value="1"/>
</dbReference>
<dbReference type="GO" id="GO:0016887">
    <property type="term" value="F:ATP hydrolysis activity"/>
    <property type="evidence" value="ECO:0007669"/>
    <property type="project" value="InterPro"/>
</dbReference>
<reference evidence="7 8" key="1">
    <citation type="submission" date="2019-12" db="EMBL/GenBank/DDBJ databases">
        <title>Shinella kummerowiae sp. nov., a symbiotic bacterium isolated from root nodules of the herbal legume Kummerowia stipulacea.</title>
        <authorList>
            <person name="Gao J."/>
        </authorList>
    </citation>
    <scope>NUCLEOTIDE SEQUENCE [LARGE SCALE GENOMIC DNA]</scope>
    <source>
        <strain evidence="7 8">CCBAU 25048</strain>
    </source>
</reference>
<dbReference type="InterPro" id="IPR052156">
    <property type="entry name" value="BCAA_Transport_ATP-bd_LivF"/>
</dbReference>
<comment type="similarity">
    <text evidence="1">Belongs to the ABC transporter superfamily.</text>
</comment>
<dbReference type="GO" id="GO:0015807">
    <property type="term" value="P:L-amino acid transport"/>
    <property type="evidence" value="ECO:0007669"/>
    <property type="project" value="TreeGrafter"/>
</dbReference>